<sequence>MFFFRDYEEVCDKIASENFDLLFIQWDNGSAFKTVQIANRHNVKVVIQTGGGGMEIKALQERGKIKFYQVLAAGQMNMAAIKEICETFSK</sequence>
<evidence type="ECO:0000313" key="1">
    <source>
        <dbReference type="EMBL" id="PIT90422.1"/>
    </source>
</evidence>
<proteinExistence type="predicted"/>
<accession>A0A2M6WCA0</accession>
<gene>
    <name evidence="1" type="ORF">COU22_02265</name>
</gene>
<dbReference type="Proteomes" id="UP000230543">
    <property type="component" value="Unassembled WGS sequence"/>
</dbReference>
<comment type="caution">
    <text evidence="1">The sequence shown here is derived from an EMBL/GenBank/DDBJ whole genome shotgun (WGS) entry which is preliminary data.</text>
</comment>
<evidence type="ECO:0000313" key="2">
    <source>
        <dbReference type="Proteomes" id="UP000230543"/>
    </source>
</evidence>
<organism evidence="1 2">
    <name type="scientific">Candidatus Komeilibacteria bacterium CG10_big_fil_rev_8_21_14_0_10_41_13</name>
    <dbReference type="NCBI Taxonomy" id="1974476"/>
    <lineage>
        <taxon>Bacteria</taxon>
        <taxon>Candidatus Komeiliibacteriota</taxon>
    </lineage>
</organism>
<dbReference type="EMBL" id="PFBO01000077">
    <property type="protein sequence ID" value="PIT90422.1"/>
    <property type="molecule type" value="Genomic_DNA"/>
</dbReference>
<reference evidence="2" key="1">
    <citation type="submission" date="2017-09" db="EMBL/GenBank/DDBJ databases">
        <title>Depth-based differentiation of microbial function through sediment-hosted aquifers and enrichment of novel symbionts in the deep terrestrial subsurface.</title>
        <authorList>
            <person name="Probst A.J."/>
            <person name="Ladd B."/>
            <person name="Jarett J.K."/>
            <person name="Geller-Mcgrath D.E."/>
            <person name="Sieber C.M.K."/>
            <person name="Emerson J.B."/>
            <person name="Anantharaman K."/>
            <person name="Thomas B.C."/>
            <person name="Malmstrom R."/>
            <person name="Stieglmeier M."/>
            <person name="Klingl A."/>
            <person name="Woyke T."/>
            <person name="Ryan C.M."/>
            <person name="Banfield J.F."/>
        </authorList>
    </citation>
    <scope>NUCLEOTIDE SEQUENCE [LARGE SCALE GENOMIC DNA]</scope>
</reference>
<dbReference type="AlphaFoldDB" id="A0A2M6WCA0"/>
<protein>
    <submittedName>
        <fullName evidence="1">Uncharacterized protein</fullName>
    </submittedName>
</protein>
<name>A0A2M6WCA0_9BACT</name>